<accession>A0A1M5K0N7</accession>
<sequence>MRKDRLYFLTFISIALIYALISSIALHYLNKSGTLTLLQTYMEFSKNEAKTFATLVSHQMNTNPDKAKVIQNVQQSLEETDQDIGYLSILDWSGKIVCHPDIKNVGQMAGASESFVSSVTEELTLTSFYEQLKTRMDEIGTANLENESEVIHLYPVAGTDWIVAVHVGLDKIHLRLNELKNRFYLIFLVMGLIVVLSYVLTVRWIGSKYEKRLELKNQQLEDEVVNLSKLNRAVGDYQQKVNQEESSDQQSKRRILTYVRNELLPIPTEEIAQIYTENTITYVVCFDGRRTTSNSSLDELFSQLDNAHFFRANRQFIIAISSIDKIVRYGNNQLKILVNPDSEQNIIISKNKAAEFKQWLNL</sequence>
<dbReference type="Gene3D" id="3.30.450.20">
    <property type="entry name" value="PAS domain"/>
    <property type="match status" value="1"/>
</dbReference>
<dbReference type="Pfam" id="PF04397">
    <property type="entry name" value="LytTR"/>
    <property type="match status" value="1"/>
</dbReference>
<feature type="domain" description="HTH LytTR-type" evidence="3">
    <location>
        <begin position="255"/>
        <end position="362"/>
    </location>
</feature>
<evidence type="ECO:0000256" key="2">
    <source>
        <dbReference type="SAM" id="Phobius"/>
    </source>
</evidence>
<evidence type="ECO:0000256" key="1">
    <source>
        <dbReference type="SAM" id="Coils"/>
    </source>
</evidence>
<dbReference type="PROSITE" id="PS50930">
    <property type="entry name" value="HTH_LYTTR"/>
    <property type="match status" value="1"/>
</dbReference>
<dbReference type="SMART" id="SM00850">
    <property type="entry name" value="LytTR"/>
    <property type="match status" value="1"/>
</dbReference>
<dbReference type="GO" id="GO:0003677">
    <property type="term" value="F:DNA binding"/>
    <property type="evidence" value="ECO:0007669"/>
    <property type="project" value="InterPro"/>
</dbReference>
<keyword evidence="2" id="KW-0472">Membrane</keyword>
<dbReference type="EMBL" id="FQWL01000002">
    <property type="protein sequence ID" value="SHG46377.1"/>
    <property type="molecule type" value="Genomic_DNA"/>
</dbReference>
<evidence type="ECO:0000259" key="3">
    <source>
        <dbReference type="PROSITE" id="PS50930"/>
    </source>
</evidence>
<name>A0A1M5K0N7_9FLAO</name>
<evidence type="ECO:0000313" key="4">
    <source>
        <dbReference type="EMBL" id="SHG46377.1"/>
    </source>
</evidence>
<organism evidence="4 5">
    <name type="scientific">Flagellimonas flava</name>
    <dbReference type="NCBI Taxonomy" id="570519"/>
    <lineage>
        <taxon>Bacteria</taxon>
        <taxon>Pseudomonadati</taxon>
        <taxon>Bacteroidota</taxon>
        <taxon>Flavobacteriia</taxon>
        <taxon>Flavobacteriales</taxon>
        <taxon>Flavobacteriaceae</taxon>
        <taxon>Flagellimonas</taxon>
    </lineage>
</organism>
<keyword evidence="2" id="KW-0812">Transmembrane</keyword>
<feature type="transmembrane region" description="Helical" evidence="2">
    <location>
        <begin position="7"/>
        <end position="29"/>
    </location>
</feature>
<proteinExistence type="predicted"/>
<dbReference type="OrthoDB" id="735914at2"/>
<keyword evidence="2" id="KW-1133">Transmembrane helix</keyword>
<keyword evidence="1" id="KW-0175">Coiled coil</keyword>
<dbReference type="InterPro" id="IPR007492">
    <property type="entry name" value="LytTR_DNA-bd_dom"/>
</dbReference>
<feature type="transmembrane region" description="Helical" evidence="2">
    <location>
        <begin position="183"/>
        <end position="206"/>
    </location>
</feature>
<keyword evidence="5" id="KW-1185">Reference proteome</keyword>
<dbReference type="Proteomes" id="UP000184532">
    <property type="component" value="Unassembled WGS sequence"/>
</dbReference>
<gene>
    <name evidence="4" type="ORF">SAMN04488116_1324</name>
</gene>
<reference evidence="5" key="1">
    <citation type="submission" date="2016-11" db="EMBL/GenBank/DDBJ databases">
        <authorList>
            <person name="Varghese N."/>
            <person name="Submissions S."/>
        </authorList>
    </citation>
    <scope>NUCLEOTIDE SEQUENCE [LARGE SCALE GENOMIC DNA]</scope>
    <source>
        <strain evidence="5">DSM 22638</strain>
    </source>
</reference>
<dbReference type="Gene3D" id="2.40.50.1020">
    <property type="entry name" value="LytTr DNA-binding domain"/>
    <property type="match status" value="1"/>
</dbReference>
<feature type="coiled-coil region" evidence="1">
    <location>
        <begin position="210"/>
        <end position="247"/>
    </location>
</feature>
<dbReference type="RefSeq" id="WP_073177569.1">
    <property type="nucleotide sequence ID" value="NZ_FQWL01000002.1"/>
</dbReference>
<protein>
    <submittedName>
        <fullName evidence="4">Transcriptional regulator, LytTR family</fullName>
    </submittedName>
</protein>
<dbReference type="AlphaFoldDB" id="A0A1M5K0N7"/>
<evidence type="ECO:0000313" key="5">
    <source>
        <dbReference type="Proteomes" id="UP000184532"/>
    </source>
</evidence>
<dbReference type="STRING" id="570519.SAMN04488116_1324"/>